<sequence>MAVSVGLLTPSSGTITVLDEDMLTHRYRVLPRMNFSSPYVDLPMRLTVRENLTVYAHLYGVPQVKRRIAQLCEQLDIGEFIGRRYGTLSAGQRTRVAPRQGTAQPTGTATT</sequence>
<dbReference type="Proteomes" id="UP000509658">
    <property type="component" value="Chromosome"/>
</dbReference>
<proteinExistence type="inferred from homology"/>
<dbReference type="RefSeq" id="WP_174673663.1">
    <property type="nucleotide sequence ID" value="NZ_CP054491.1"/>
</dbReference>
<dbReference type="PANTHER" id="PTHR42711:SF5">
    <property type="entry name" value="ABC TRANSPORTER ATP-BINDING PROTEIN NATA"/>
    <property type="match status" value="1"/>
</dbReference>
<evidence type="ECO:0000256" key="1">
    <source>
        <dbReference type="ARBA" id="ARBA00005417"/>
    </source>
</evidence>
<accession>A0A6N0I0N2</accession>
<keyword evidence="2" id="KW-0813">Transport</keyword>
<dbReference type="InterPro" id="IPR003439">
    <property type="entry name" value="ABC_transporter-like_ATP-bd"/>
</dbReference>
<evidence type="ECO:0000256" key="2">
    <source>
        <dbReference type="ARBA" id="ARBA00022448"/>
    </source>
</evidence>
<keyword evidence="9" id="KW-1185">Reference proteome</keyword>
<dbReference type="PANTHER" id="PTHR42711">
    <property type="entry name" value="ABC TRANSPORTER ATP-BINDING PROTEIN"/>
    <property type="match status" value="1"/>
</dbReference>
<evidence type="ECO:0000313" key="8">
    <source>
        <dbReference type="EMBL" id="QKQ28021.1"/>
    </source>
</evidence>
<keyword evidence="5" id="KW-0067">ATP-binding</keyword>
<dbReference type="Gene3D" id="3.40.50.300">
    <property type="entry name" value="P-loop containing nucleotide triphosphate hydrolases"/>
    <property type="match status" value="1"/>
</dbReference>
<evidence type="ECO:0000256" key="6">
    <source>
        <dbReference type="SAM" id="MobiDB-lite"/>
    </source>
</evidence>
<evidence type="ECO:0000313" key="9">
    <source>
        <dbReference type="Proteomes" id="UP000509658"/>
    </source>
</evidence>
<feature type="region of interest" description="Disordered" evidence="6">
    <location>
        <begin position="91"/>
        <end position="111"/>
    </location>
</feature>
<evidence type="ECO:0000259" key="7">
    <source>
        <dbReference type="Pfam" id="PF00005"/>
    </source>
</evidence>
<dbReference type="SUPFAM" id="SSF52540">
    <property type="entry name" value="P-loop containing nucleoside triphosphate hydrolases"/>
    <property type="match status" value="1"/>
</dbReference>
<evidence type="ECO:0000256" key="5">
    <source>
        <dbReference type="ARBA" id="ARBA00022840"/>
    </source>
</evidence>
<keyword evidence="3" id="KW-0536">Nodulation</keyword>
<dbReference type="KEGG" id="rev:HUE57_18320"/>
<dbReference type="GO" id="GO:0016887">
    <property type="term" value="F:ATP hydrolysis activity"/>
    <property type="evidence" value="ECO:0007669"/>
    <property type="project" value="InterPro"/>
</dbReference>
<name>A0A6N0I0N2_9GAMM</name>
<dbReference type="GO" id="GO:0005524">
    <property type="term" value="F:ATP binding"/>
    <property type="evidence" value="ECO:0007669"/>
    <property type="project" value="UniProtKB-KW"/>
</dbReference>
<organism evidence="8 9">
    <name type="scientific">Candidatus Reidiella endopervernicosa</name>
    <dbReference type="NCBI Taxonomy" id="2738883"/>
    <lineage>
        <taxon>Bacteria</taxon>
        <taxon>Pseudomonadati</taxon>
        <taxon>Pseudomonadota</taxon>
        <taxon>Gammaproteobacteria</taxon>
        <taxon>Candidatus Reidiella</taxon>
    </lineage>
</organism>
<protein>
    <recommendedName>
        <fullName evidence="7">ABC transporter domain-containing protein</fullName>
    </recommendedName>
</protein>
<feature type="compositionally biased region" description="Low complexity" evidence="6">
    <location>
        <begin position="100"/>
        <end position="111"/>
    </location>
</feature>
<keyword evidence="4" id="KW-0547">Nucleotide-binding</keyword>
<dbReference type="AlphaFoldDB" id="A0A6N0I0N2"/>
<dbReference type="InterPro" id="IPR027417">
    <property type="entry name" value="P-loop_NTPase"/>
</dbReference>
<dbReference type="Pfam" id="PF00005">
    <property type="entry name" value="ABC_tran"/>
    <property type="match status" value="1"/>
</dbReference>
<dbReference type="EMBL" id="CP054491">
    <property type="protein sequence ID" value="QKQ28021.1"/>
    <property type="molecule type" value="Genomic_DNA"/>
</dbReference>
<reference evidence="8 9" key="1">
    <citation type="submission" date="2020-05" db="EMBL/GenBank/DDBJ databases">
        <title>Horizontal transmission and recombination maintain forever young bacterial symbiont genomes.</title>
        <authorList>
            <person name="Russell S.L."/>
            <person name="Pepper-Tunick E."/>
            <person name="Svedberg J."/>
            <person name="Byrne A."/>
            <person name="Ruelas Castillo J."/>
            <person name="Vollmers C."/>
            <person name="Beinart R.A."/>
            <person name="Corbett-Detig R."/>
        </authorList>
    </citation>
    <scope>NUCLEOTIDE SEQUENCE [LARGE SCALE GENOMIC DNA]</scope>
    <source>
        <strain evidence="8">Santa_Monica_outfall</strain>
    </source>
</reference>
<evidence type="ECO:0000256" key="3">
    <source>
        <dbReference type="ARBA" id="ARBA00022458"/>
    </source>
</evidence>
<comment type="similarity">
    <text evidence="1">Belongs to the ABC transporter superfamily.</text>
</comment>
<evidence type="ECO:0000256" key="4">
    <source>
        <dbReference type="ARBA" id="ARBA00022741"/>
    </source>
</evidence>
<gene>
    <name evidence="8" type="ORF">HUE57_18320</name>
</gene>
<feature type="domain" description="ABC transporter" evidence="7">
    <location>
        <begin position="5"/>
        <end position="97"/>
    </location>
</feature>
<dbReference type="InterPro" id="IPR050763">
    <property type="entry name" value="ABC_transporter_ATP-binding"/>
</dbReference>